<dbReference type="GO" id="GO:0016787">
    <property type="term" value="F:hydrolase activity"/>
    <property type="evidence" value="ECO:0007669"/>
    <property type="project" value="UniProtKB-KW"/>
</dbReference>
<keyword evidence="3" id="KW-0378">Hydrolase</keyword>
<feature type="compositionally biased region" description="Basic and acidic residues" evidence="6">
    <location>
        <begin position="723"/>
        <end position="737"/>
    </location>
</feature>
<feature type="compositionally biased region" description="Basic residues" evidence="6">
    <location>
        <begin position="12"/>
        <end position="31"/>
    </location>
</feature>
<feature type="compositionally biased region" description="Basic and acidic residues" evidence="6">
    <location>
        <begin position="409"/>
        <end position="427"/>
    </location>
</feature>
<dbReference type="InterPro" id="IPR001650">
    <property type="entry name" value="Helicase_C-like"/>
</dbReference>
<evidence type="ECO:0000256" key="5">
    <source>
        <dbReference type="ARBA" id="ARBA00022840"/>
    </source>
</evidence>
<dbReference type="Pfam" id="PF00271">
    <property type="entry name" value="Helicase_C"/>
    <property type="match status" value="1"/>
</dbReference>
<evidence type="ECO:0000256" key="4">
    <source>
        <dbReference type="ARBA" id="ARBA00022806"/>
    </source>
</evidence>
<dbReference type="InterPro" id="IPR014001">
    <property type="entry name" value="Helicase_ATP-bd"/>
</dbReference>
<dbReference type="Pfam" id="PF00270">
    <property type="entry name" value="DEAD"/>
    <property type="match status" value="2"/>
</dbReference>
<protein>
    <recommendedName>
        <fullName evidence="1">RNA helicase</fullName>
        <ecNumber evidence="1">3.6.4.13</ecNumber>
    </recommendedName>
</protein>
<dbReference type="PROSITE" id="PS51192">
    <property type="entry name" value="HELICASE_ATP_BIND_1"/>
    <property type="match status" value="1"/>
</dbReference>
<dbReference type="SMART" id="SM00487">
    <property type="entry name" value="DEXDc"/>
    <property type="match status" value="1"/>
</dbReference>
<feature type="compositionally biased region" description="Acidic residues" evidence="6">
    <location>
        <begin position="384"/>
        <end position="394"/>
    </location>
</feature>
<feature type="region of interest" description="Disordered" evidence="6">
    <location>
        <begin position="1"/>
        <end position="59"/>
    </location>
</feature>
<feature type="compositionally biased region" description="Gly residues" evidence="6">
    <location>
        <begin position="685"/>
        <end position="705"/>
    </location>
</feature>
<feature type="domain" description="Helicase C-terminal" evidence="8">
    <location>
        <begin position="526"/>
        <end position="677"/>
    </location>
</feature>
<dbReference type="EMBL" id="HBKQ01044862">
    <property type="protein sequence ID" value="CAE2269193.1"/>
    <property type="molecule type" value="Transcribed_RNA"/>
</dbReference>
<sequence length="802" mass="84154">MEALLEVARGGFQRKFRHSKKKKTKKKRRKRHGDDGKGGNADDDDDGEEGGLPTPTPIQLRAWSVLGNNNDNGERRRRRQSLIGVAPTGSGKTLAYAVPMAADALRRRRRLEAGKGKDATTTATAAVSGLVLVPTRELAQQVRGELKCAAKAATKMAEKAAAEGTTGTVGVDAAAIYGGADKAGQREALLGSSSSGKDGDGSTRCLLLAATPGRLLDLMGMSSEASSKPAGVDSDDDAEEEEKGEGEGETFAGAGERGGRSNESESAAAAADADGDASDAAIADLIRNVSFLVLDEADKLASNSDIRRQVDALLRFIRGGDEKNDDSGIGSSGGGGGRAVDNTTTTCLFSATMPSRVDEQCRKWVCGSSDDIHAKSALVRIDANDDDDDDDGGDDSGGGPAADAEGDDVAPRDHARSSNADEEKPEGGDGESSNENADADDAADTPSARKAATSVADGAETATSAGAIDTDNRGQEDDKKKGDDEENDDTNKKRRTDPNDLSRIPPNIAQTVHVVSSHKKPKKLMTTLRKIRAAESESGKRRRGLCLVFFKTIKGLKYTAALLRKEGIRCGTFHGGLRQEDREKSLNDFRCGRIETLLATDVAARGVHVNNVEYVVNYDFPGSLEEYVHRCGRAGRNGSPAKSYGFFHRELKALAPDMTALLRSSGAWVDPNLLGLAREEEEKAAGGGGPGGGGAGGGEGGGGGESRSSRRKRNRRQMMQQQEGERDGSGEKKKKETSAAAANGSHGTPAVAGKGTTSGGDGNHDIDDDDVWDDGQFAALSGSRIVLKRAGHVSDAEEDDED</sequence>
<evidence type="ECO:0000256" key="6">
    <source>
        <dbReference type="SAM" id="MobiDB-lite"/>
    </source>
</evidence>
<feature type="region of interest" description="Disordered" evidence="6">
    <location>
        <begin position="681"/>
        <end position="802"/>
    </location>
</feature>
<keyword evidence="4" id="KW-0347">Helicase</keyword>
<evidence type="ECO:0000256" key="1">
    <source>
        <dbReference type="ARBA" id="ARBA00012552"/>
    </source>
</evidence>
<dbReference type="SUPFAM" id="SSF52540">
    <property type="entry name" value="P-loop containing nucleoside triphosphate hydrolases"/>
    <property type="match status" value="1"/>
</dbReference>
<dbReference type="GO" id="GO:0005524">
    <property type="term" value="F:ATP binding"/>
    <property type="evidence" value="ECO:0007669"/>
    <property type="project" value="UniProtKB-KW"/>
</dbReference>
<evidence type="ECO:0000313" key="9">
    <source>
        <dbReference type="EMBL" id="CAE2269193.1"/>
    </source>
</evidence>
<feature type="compositionally biased region" description="Acidic residues" evidence="6">
    <location>
        <begin position="233"/>
        <end position="248"/>
    </location>
</feature>
<dbReference type="PROSITE" id="PS51194">
    <property type="entry name" value="HELICASE_CTER"/>
    <property type="match status" value="1"/>
</dbReference>
<dbReference type="GO" id="GO:0003676">
    <property type="term" value="F:nucleic acid binding"/>
    <property type="evidence" value="ECO:0007669"/>
    <property type="project" value="InterPro"/>
</dbReference>
<keyword evidence="2" id="KW-0547">Nucleotide-binding</keyword>
<dbReference type="Gene3D" id="3.40.50.300">
    <property type="entry name" value="P-loop containing nucleotide triphosphate hydrolases"/>
    <property type="match status" value="2"/>
</dbReference>
<dbReference type="InterPro" id="IPR011545">
    <property type="entry name" value="DEAD/DEAH_box_helicase_dom"/>
</dbReference>
<accession>A0A7S4JND8</accession>
<reference evidence="9" key="1">
    <citation type="submission" date="2021-01" db="EMBL/GenBank/DDBJ databases">
        <authorList>
            <person name="Corre E."/>
            <person name="Pelletier E."/>
            <person name="Niang G."/>
            <person name="Scheremetjew M."/>
            <person name="Finn R."/>
            <person name="Kale V."/>
            <person name="Holt S."/>
            <person name="Cochrane G."/>
            <person name="Meng A."/>
            <person name="Brown T."/>
            <person name="Cohen L."/>
        </authorList>
    </citation>
    <scope>NUCLEOTIDE SEQUENCE</scope>
    <source>
        <strain evidence="9">Isolate 1302-5</strain>
    </source>
</reference>
<dbReference type="GO" id="GO:0003724">
    <property type="term" value="F:RNA helicase activity"/>
    <property type="evidence" value="ECO:0007669"/>
    <property type="project" value="UniProtKB-EC"/>
</dbReference>
<feature type="region of interest" description="Disordered" evidence="6">
    <location>
        <begin position="223"/>
        <end position="272"/>
    </location>
</feature>
<dbReference type="InterPro" id="IPR027417">
    <property type="entry name" value="P-loop_NTPase"/>
</dbReference>
<dbReference type="AlphaFoldDB" id="A0A7S4JND8"/>
<gene>
    <name evidence="9" type="ORF">OAUR00152_LOCUS30938</name>
</gene>
<dbReference type="CDD" id="cd18787">
    <property type="entry name" value="SF2_C_DEAD"/>
    <property type="match status" value="1"/>
</dbReference>
<keyword evidence="5" id="KW-0067">ATP-binding</keyword>
<dbReference type="SMART" id="SM00490">
    <property type="entry name" value="HELICc"/>
    <property type="match status" value="1"/>
</dbReference>
<proteinExistence type="predicted"/>
<feature type="region of interest" description="Disordered" evidence="6">
    <location>
        <begin position="320"/>
        <end position="341"/>
    </location>
</feature>
<evidence type="ECO:0000256" key="3">
    <source>
        <dbReference type="ARBA" id="ARBA00022801"/>
    </source>
</evidence>
<feature type="region of interest" description="Disordered" evidence="6">
    <location>
        <begin position="383"/>
        <end position="507"/>
    </location>
</feature>
<evidence type="ECO:0000256" key="2">
    <source>
        <dbReference type="ARBA" id="ARBA00022741"/>
    </source>
</evidence>
<evidence type="ECO:0000259" key="8">
    <source>
        <dbReference type="PROSITE" id="PS51194"/>
    </source>
</evidence>
<feature type="compositionally biased region" description="Basic and acidic residues" evidence="6">
    <location>
        <begin position="470"/>
        <end position="483"/>
    </location>
</feature>
<evidence type="ECO:0000259" key="7">
    <source>
        <dbReference type="PROSITE" id="PS51192"/>
    </source>
</evidence>
<feature type="domain" description="Helicase ATP-binding" evidence="7">
    <location>
        <begin position="73"/>
        <end position="363"/>
    </location>
</feature>
<dbReference type="EC" id="3.6.4.13" evidence="1"/>
<organism evidence="9">
    <name type="scientific">Odontella aurita</name>
    <dbReference type="NCBI Taxonomy" id="265563"/>
    <lineage>
        <taxon>Eukaryota</taxon>
        <taxon>Sar</taxon>
        <taxon>Stramenopiles</taxon>
        <taxon>Ochrophyta</taxon>
        <taxon>Bacillariophyta</taxon>
        <taxon>Mediophyceae</taxon>
        <taxon>Biddulphiophycidae</taxon>
        <taxon>Eupodiscales</taxon>
        <taxon>Odontellaceae</taxon>
        <taxon>Odontella</taxon>
    </lineage>
</organism>
<name>A0A7S4JND8_9STRA</name>
<dbReference type="PANTHER" id="PTHR47958">
    <property type="entry name" value="ATP-DEPENDENT RNA HELICASE DBP3"/>
    <property type="match status" value="1"/>
</dbReference>